<comment type="caution">
    <text evidence="1">The sequence shown here is derived from an EMBL/GenBank/DDBJ whole genome shotgun (WGS) entry which is preliminary data.</text>
</comment>
<name>A0A8K0IT14_COCNU</name>
<dbReference type="EMBL" id="CM017884">
    <property type="protein sequence ID" value="KAG1366792.1"/>
    <property type="molecule type" value="Genomic_DNA"/>
</dbReference>
<evidence type="ECO:0000313" key="2">
    <source>
        <dbReference type="Proteomes" id="UP000797356"/>
    </source>
</evidence>
<accession>A0A8K0IT14</accession>
<keyword evidence="2" id="KW-1185">Reference proteome</keyword>
<reference evidence="1" key="1">
    <citation type="journal article" date="2017" name="Gigascience">
        <title>The genome draft of coconut (Cocos nucifera).</title>
        <authorList>
            <person name="Xiao Y."/>
            <person name="Xu P."/>
            <person name="Fan H."/>
            <person name="Baudouin L."/>
            <person name="Xia W."/>
            <person name="Bocs S."/>
            <person name="Xu J."/>
            <person name="Li Q."/>
            <person name="Guo A."/>
            <person name="Zhou L."/>
            <person name="Li J."/>
            <person name="Wu Y."/>
            <person name="Ma Z."/>
            <person name="Armero A."/>
            <person name="Issali A.E."/>
            <person name="Liu N."/>
            <person name="Peng M."/>
            <person name="Yang Y."/>
        </authorList>
    </citation>
    <scope>NUCLEOTIDE SEQUENCE</scope>
    <source>
        <tissue evidence="1">Spear leaf of Hainan Tall coconut</tissue>
    </source>
</reference>
<dbReference type="Proteomes" id="UP000797356">
    <property type="component" value="Chromosome 13"/>
</dbReference>
<protein>
    <submittedName>
        <fullName evidence="1">Uncharacterized protein</fullName>
    </submittedName>
</protein>
<proteinExistence type="predicted"/>
<reference evidence="1" key="2">
    <citation type="submission" date="2019-07" db="EMBL/GenBank/DDBJ databases">
        <authorList>
            <person name="Yang Y."/>
            <person name="Bocs S."/>
            <person name="Baudouin L."/>
        </authorList>
    </citation>
    <scope>NUCLEOTIDE SEQUENCE</scope>
    <source>
        <tissue evidence="1">Spear leaf of Hainan Tall coconut</tissue>
    </source>
</reference>
<organism evidence="1 2">
    <name type="scientific">Cocos nucifera</name>
    <name type="common">Coconut palm</name>
    <dbReference type="NCBI Taxonomy" id="13894"/>
    <lineage>
        <taxon>Eukaryota</taxon>
        <taxon>Viridiplantae</taxon>
        <taxon>Streptophyta</taxon>
        <taxon>Embryophyta</taxon>
        <taxon>Tracheophyta</taxon>
        <taxon>Spermatophyta</taxon>
        <taxon>Magnoliopsida</taxon>
        <taxon>Liliopsida</taxon>
        <taxon>Arecaceae</taxon>
        <taxon>Arecoideae</taxon>
        <taxon>Cocoseae</taxon>
        <taxon>Attaleinae</taxon>
        <taxon>Cocos</taxon>
    </lineage>
</organism>
<evidence type="ECO:0000313" key="1">
    <source>
        <dbReference type="EMBL" id="KAG1366792.1"/>
    </source>
</evidence>
<gene>
    <name evidence="1" type="ORF">COCNU_13G005820</name>
</gene>
<dbReference type="AlphaFoldDB" id="A0A8K0IT14"/>
<sequence>MVGGAWTIETSRRKRESSKFCRRVGSQYVWSPSPREGIQGRCSLIWRFLEKRVYRRRRLPIIFGDMRHSPESSGYGNML</sequence>